<reference evidence="1 2" key="1">
    <citation type="submission" date="2021-06" db="EMBL/GenBank/DDBJ databases">
        <authorList>
            <person name="Palmer J.M."/>
        </authorList>
    </citation>
    <scope>NUCLEOTIDE SEQUENCE [LARGE SCALE GENOMIC DNA]</scope>
    <source>
        <strain evidence="1 2">AS_MEX2019</strain>
        <tissue evidence="1">Muscle</tissue>
    </source>
</reference>
<proteinExistence type="predicted"/>
<keyword evidence="2" id="KW-1185">Reference proteome</keyword>
<organism evidence="1 2">
    <name type="scientific">Ameca splendens</name>
    <dbReference type="NCBI Taxonomy" id="208324"/>
    <lineage>
        <taxon>Eukaryota</taxon>
        <taxon>Metazoa</taxon>
        <taxon>Chordata</taxon>
        <taxon>Craniata</taxon>
        <taxon>Vertebrata</taxon>
        <taxon>Euteleostomi</taxon>
        <taxon>Actinopterygii</taxon>
        <taxon>Neopterygii</taxon>
        <taxon>Teleostei</taxon>
        <taxon>Neoteleostei</taxon>
        <taxon>Acanthomorphata</taxon>
        <taxon>Ovalentaria</taxon>
        <taxon>Atherinomorphae</taxon>
        <taxon>Cyprinodontiformes</taxon>
        <taxon>Goodeidae</taxon>
        <taxon>Ameca</taxon>
    </lineage>
</organism>
<evidence type="ECO:0000313" key="1">
    <source>
        <dbReference type="EMBL" id="MEQ2304215.1"/>
    </source>
</evidence>
<dbReference type="Proteomes" id="UP001469553">
    <property type="component" value="Unassembled WGS sequence"/>
</dbReference>
<dbReference type="EMBL" id="JAHRIP010058803">
    <property type="protein sequence ID" value="MEQ2304215.1"/>
    <property type="molecule type" value="Genomic_DNA"/>
</dbReference>
<comment type="caution">
    <text evidence="1">The sequence shown here is derived from an EMBL/GenBank/DDBJ whole genome shotgun (WGS) entry which is preliminary data.</text>
</comment>
<name>A0ABV0ZE83_9TELE</name>
<accession>A0ABV0ZE83</accession>
<sequence length="53" mass="6256">ETQRNNHHLTTTSPVKLSVALLTFPWKLFFFLICTDQQNLDLLKTPLHFPVYQ</sequence>
<feature type="non-terminal residue" evidence="1">
    <location>
        <position position="1"/>
    </location>
</feature>
<protein>
    <submittedName>
        <fullName evidence="1">Uncharacterized protein</fullName>
    </submittedName>
</protein>
<gene>
    <name evidence="1" type="ORF">AMECASPLE_024701</name>
</gene>
<evidence type="ECO:0000313" key="2">
    <source>
        <dbReference type="Proteomes" id="UP001469553"/>
    </source>
</evidence>